<accession>A0ABV6I0R5</accession>
<sequence length="130" mass="14045">MTHNYDQYDDWFHTGLGGARSWGGKKMGFLADRMRRRVAVSALALVAALPAAASADPMRIAFGDIATIETLGLLIAIERAKEQGVEVEPTFLKSEDIAAQAVVSGRRTSASAAPMRCCRRSRRRSASSCS</sequence>
<keyword evidence="3" id="KW-1185">Reference proteome</keyword>
<feature type="region of interest" description="Disordered" evidence="1">
    <location>
        <begin position="109"/>
        <end position="130"/>
    </location>
</feature>
<protein>
    <recommendedName>
        <fullName evidence="4">ABC-type glycine betaine transport system substrate-binding domain-containing protein</fullName>
    </recommendedName>
</protein>
<proteinExistence type="predicted"/>
<dbReference type="EMBL" id="JBHLWE010000008">
    <property type="protein sequence ID" value="MFC0339577.1"/>
    <property type="molecule type" value="Genomic_DNA"/>
</dbReference>
<dbReference type="RefSeq" id="WP_377697256.1">
    <property type="nucleotide sequence ID" value="NZ_JBHLWE010000008.1"/>
</dbReference>
<evidence type="ECO:0008006" key="4">
    <source>
        <dbReference type="Google" id="ProtNLM"/>
    </source>
</evidence>
<feature type="compositionally biased region" description="Basic residues" evidence="1">
    <location>
        <begin position="117"/>
        <end position="130"/>
    </location>
</feature>
<gene>
    <name evidence="2" type="ORF">ACFFII_02215</name>
</gene>
<dbReference type="Proteomes" id="UP001589799">
    <property type="component" value="Unassembled WGS sequence"/>
</dbReference>
<organism evidence="2 3">
    <name type="scientific">Paracoccus niistensis</name>
    <dbReference type="NCBI Taxonomy" id="632935"/>
    <lineage>
        <taxon>Bacteria</taxon>
        <taxon>Pseudomonadati</taxon>
        <taxon>Pseudomonadota</taxon>
        <taxon>Alphaproteobacteria</taxon>
        <taxon>Rhodobacterales</taxon>
        <taxon>Paracoccaceae</taxon>
        <taxon>Paracoccus</taxon>
    </lineage>
</organism>
<comment type="caution">
    <text evidence="2">The sequence shown here is derived from an EMBL/GenBank/DDBJ whole genome shotgun (WGS) entry which is preliminary data.</text>
</comment>
<evidence type="ECO:0000313" key="3">
    <source>
        <dbReference type="Proteomes" id="UP001589799"/>
    </source>
</evidence>
<reference evidence="2 3" key="1">
    <citation type="submission" date="2024-09" db="EMBL/GenBank/DDBJ databases">
        <authorList>
            <person name="Sun Q."/>
            <person name="Mori K."/>
        </authorList>
    </citation>
    <scope>NUCLEOTIDE SEQUENCE [LARGE SCALE GENOMIC DNA]</scope>
    <source>
        <strain evidence="2 3">KCTC 22789</strain>
    </source>
</reference>
<evidence type="ECO:0000313" key="2">
    <source>
        <dbReference type="EMBL" id="MFC0339577.1"/>
    </source>
</evidence>
<name>A0ABV6I0R5_9RHOB</name>
<evidence type="ECO:0000256" key="1">
    <source>
        <dbReference type="SAM" id="MobiDB-lite"/>
    </source>
</evidence>